<reference evidence="1 2" key="1">
    <citation type="journal article" date="2021" name="Appl. Environ. Microbiol.">
        <title>Genetic linkage and physical mapping for an oyster mushroom Pleurotus cornucopiae and QTL analysis for the trait cap color.</title>
        <authorList>
            <person name="Zhang Y."/>
            <person name="Gao W."/>
            <person name="Sonnenberg A."/>
            <person name="Chen Q."/>
            <person name="Zhang J."/>
            <person name="Huang C."/>
        </authorList>
    </citation>
    <scope>NUCLEOTIDE SEQUENCE [LARGE SCALE GENOMIC DNA]</scope>
    <source>
        <strain evidence="1">CCMSSC00406</strain>
    </source>
</reference>
<dbReference type="Proteomes" id="UP000824881">
    <property type="component" value="Unassembled WGS sequence"/>
</dbReference>
<evidence type="ECO:0000313" key="2">
    <source>
        <dbReference type="Proteomes" id="UP000824881"/>
    </source>
</evidence>
<name>A0ACB7II06_PLECO</name>
<gene>
    <name evidence="1" type="ORF">CCMSSC00406_0008458</name>
</gene>
<keyword evidence="2" id="KW-1185">Reference proteome</keyword>
<organism evidence="1 2">
    <name type="scientific">Pleurotus cornucopiae</name>
    <name type="common">Cornucopia mushroom</name>
    <dbReference type="NCBI Taxonomy" id="5321"/>
    <lineage>
        <taxon>Eukaryota</taxon>
        <taxon>Fungi</taxon>
        <taxon>Dikarya</taxon>
        <taxon>Basidiomycota</taxon>
        <taxon>Agaricomycotina</taxon>
        <taxon>Agaricomycetes</taxon>
        <taxon>Agaricomycetidae</taxon>
        <taxon>Agaricales</taxon>
        <taxon>Pleurotineae</taxon>
        <taxon>Pleurotaceae</taxon>
        <taxon>Pleurotus</taxon>
    </lineage>
</organism>
<proteinExistence type="predicted"/>
<evidence type="ECO:0000313" key="1">
    <source>
        <dbReference type="EMBL" id="KAG9217531.1"/>
    </source>
</evidence>
<dbReference type="EMBL" id="WQMT02000011">
    <property type="protein sequence ID" value="KAG9217531.1"/>
    <property type="molecule type" value="Genomic_DNA"/>
</dbReference>
<sequence length="616" mass="67621">MSSIPLFTLNNGVKMPAIGLGGWGGEKPHEQEAARGWFLTALQSGYRHVDVAQIYGTEESLGKAVRESGIPREELFITTKLPAGHHSRVAESFQESLDNLGLNYVDLYLVHFPFPFAYEKGVAFPKNPDGSIKVLDSPSFVQIWADVEKLLDTGKVRAIGVSNFSVKNLEILLKSAKVIPAVNQVELHPYLAQPDLVEYCKNKGIVVTAYTPTGYQNVLTNPTITELAGKYSVSPAQIVLAWHVARGVVAVPKSSNKERQKQNINLPTLEKLDVAKITALDKGERFLGGERQKAMAIYSHGVDMQYVVASNMSPIPILTLNNGVKIPAIGLGGGTYHPAERETAKDWFLTALQAGYRLVDVAQIYGTEESLGKAIKASGIPREELFITTKIPAGHHSRVAESFQESLKNLALDYVDLYLIHWPFPFEYEEGEFYPKHPDGSIKVAKSPSFVELWAEIEKLLDTGKVRAIGVCNFSIKNLEILLKSAKVVPAVNQFELHPYLAQNELVEYCKSKGIAVEAYTPTGYQKVLSDPTIVELAGKYGVSAAQVVLAWHLTRGCIAIPKSSNAERQKQNLNLPTLEPSDIAKISALDKGERICAKLDENGTLFGATAEQLGW</sequence>
<accession>A0ACB7II06</accession>
<comment type="caution">
    <text evidence="1">The sequence shown here is derived from an EMBL/GenBank/DDBJ whole genome shotgun (WGS) entry which is preliminary data.</text>
</comment>
<protein>
    <submittedName>
        <fullName evidence="1">Uncharacterized protein</fullName>
    </submittedName>
</protein>